<evidence type="ECO:0000256" key="6">
    <source>
        <dbReference type="ARBA" id="ARBA00022692"/>
    </source>
</evidence>
<dbReference type="Pfam" id="PF00822">
    <property type="entry name" value="PMP22_Claudin"/>
    <property type="match status" value="1"/>
</dbReference>
<dbReference type="PANTHER" id="PTHR12002">
    <property type="entry name" value="CLAUDIN"/>
    <property type="match status" value="1"/>
</dbReference>
<dbReference type="GO" id="GO:0005886">
    <property type="term" value="C:plasma membrane"/>
    <property type="evidence" value="ECO:0007669"/>
    <property type="project" value="UniProtKB-SubCell"/>
</dbReference>
<dbReference type="FunFam" id="1.20.140.150:FF:000001">
    <property type="entry name" value="Claudin"/>
    <property type="match status" value="1"/>
</dbReference>
<dbReference type="InterPro" id="IPR004031">
    <property type="entry name" value="PMP22/EMP/MP20/Claudin"/>
</dbReference>
<evidence type="ECO:0000256" key="5">
    <source>
        <dbReference type="ARBA" id="ARBA00022475"/>
    </source>
</evidence>
<evidence type="ECO:0000256" key="4">
    <source>
        <dbReference type="ARBA" id="ARBA00022427"/>
    </source>
</evidence>
<keyword evidence="7" id="KW-0965">Cell junction</keyword>
<keyword evidence="8 11" id="KW-1133">Transmembrane helix</keyword>
<feature type="region of interest" description="Disordered" evidence="10">
    <location>
        <begin position="1"/>
        <end position="29"/>
    </location>
</feature>
<keyword evidence="5" id="KW-1003">Cell membrane</keyword>
<keyword evidence="9 11" id="KW-0472">Membrane</keyword>
<accession>A0A8C4MD51</accession>
<keyword evidence="13" id="KW-1185">Reference proteome</keyword>
<evidence type="ECO:0000313" key="12">
    <source>
        <dbReference type="Ensembl" id="ENSEASP00005024862.2"/>
    </source>
</evidence>
<evidence type="ECO:0000256" key="10">
    <source>
        <dbReference type="SAM" id="MobiDB-lite"/>
    </source>
</evidence>
<dbReference type="Proteomes" id="UP000694387">
    <property type="component" value="Chromosome 14"/>
</dbReference>
<reference evidence="12" key="2">
    <citation type="submission" date="2025-08" db="UniProtKB">
        <authorList>
            <consortium name="Ensembl"/>
        </authorList>
    </citation>
    <scope>IDENTIFICATION</scope>
</reference>
<dbReference type="Gene3D" id="1.20.140.150">
    <property type="match status" value="1"/>
</dbReference>
<proteinExistence type="inferred from homology"/>
<dbReference type="PROSITE" id="PS01346">
    <property type="entry name" value="CLAUDIN"/>
    <property type="match status" value="1"/>
</dbReference>
<comment type="subcellular location">
    <subcellularLocation>
        <location evidence="1">Cell junction</location>
        <location evidence="1">Tight junction</location>
    </subcellularLocation>
    <subcellularLocation>
        <location evidence="2">Cell membrane</location>
        <topology evidence="2">Multi-pass membrane protein</topology>
    </subcellularLocation>
</comment>
<sequence>MGAPPWLHPLVTPPTLVGREPRAARRPGGGGGLLAHSVYSLHRLVNSCRTLLAHSSDQPAGKQRDPERGDRNRETDLRGSRESQRGKETETRKQTRARPKPRLQPLPLSGAPGAPQGLRPTMSVAVETFGFFMAALGLLMLGVTLPNSYWRVSTVHGNVITTNTIFENLWYSCATDSLGVYNCWEFPSMLALSGYIQACRALMITGILLGFLGLFLGMLGLRCTNIGSIELSRKAKLAATAGALHILAGVCGMVAISWYAFNITRDFFNPSYQGTKYELGPALYLGWSASLLSILGGSCLCAHCCCAPDEDPAARARPPYKASALRSASLAARLSPTAADEEDSSFGKYGKNAYV</sequence>
<gene>
    <name evidence="12" type="primary">CLDN15</name>
</gene>
<feature type="region of interest" description="Disordered" evidence="10">
    <location>
        <begin position="336"/>
        <end position="355"/>
    </location>
</feature>
<evidence type="ECO:0000313" key="13">
    <source>
        <dbReference type="Proteomes" id="UP000694387"/>
    </source>
</evidence>
<protein>
    <submittedName>
        <fullName evidence="12">Claudin 15</fullName>
    </submittedName>
</protein>
<dbReference type="AlphaFoldDB" id="A0A8C4MD51"/>
<dbReference type="InterPro" id="IPR017974">
    <property type="entry name" value="Claudin_CS"/>
</dbReference>
<dbReference type="GO" id="GO:0005923">
    <property type="term" value="C:bicellular tight junction"/>
    <property type="evidence" value="ECO:0007669"/>
    <property type="project" value="UniProtKB-SubCell"/>
</dbReference>
<name>A0A8C4MD51_EQUAS</name>
<dbReference type="InterPro" id="IPR006187">
    <property type="entry name" value="Claudin"/>
</dbReference>
<dbReference type="InterPro" id="IPR008094">
    <property type="entry name" value="Claudin15"/>
</dbReference>
<evidence type="ECO:0000256" key="1">
    <source>
        <dbReference type="ARBA" id="ARBA00004435"/>
    </source>
</evidence>
<dbReference type="GeneTree" id="ENSGT00940000157650"/>
<evidence type="ECO:0000256" key="2">
    <source>
        <dbReference type="ARBA" id="ARBA00004651"/>
    </source>
</evidence>
<dbReference type="PRINTS" id="PR01718">
    <property type="entry name" value="CLAUDIN15"/>
</dbReference>
<evidence type="ECO:0000256" key="3">
    <source>
        <dbReference type="ARBA" id="ARBA00008295"/>
    </source>
</evidence>
<feature type="transmembrane region" description="Helical" evidence="11">
    <location>
        <begin position="124"/>
        <end position="145"/>
    </location>
</feature>
<reference evidence="12" key="3">
    <citation type="submission" date="2025-09" db="UniProtKB">
        <authorList>
            <consortium name="Ensembl"/>
        </authorList>
    </citation>
    <scope>IDENTIFICATION</scope>
</reference>
<dbReference type="PRINTS" id="PR01077">
    <property type="entry name" value="CLAUDIN"/>
</dbReference>
<feature type="region of interest" description="Disordered" evidence="10">
    <location>
        <begin position="52"/>
        <end position="117"/>
    </location>
</feature>
<evidence type="ECO:0000256" key="9">
    <source>
        <dbReference type="ARBA" id="ARBA00023136"/>
    </source>
</evidence>
<keyword evidence="4" id="KW-0796">Tight junction</keyword>
<feature type="transmembrane region" description="Helical" evidence="11">
    <location>
        <begin position="194"/>
        <end position="216"/>
    </location>
</feature>
<reference evidence="12 13" key="1">
    <citation type="journal article" date="2020" name="Nat. Commun.">
        <title>Donkey genomes provide new insights into domestication and selection for coat color.</title>
        <authorList>
            <person name="Wang"/>
            <person name="C."/>
            <person name="Li"/>
            <person name="H."/>
            <person name="Guo"/>
            <person name="Y."/>
            <person name="Huang"/>
            <person name="J."/>
            <person name="Sun"/>
            <person name="Y."/>
            <person name="Min"/>
            <person name="J."/>
            <person name="Wang"/>
            <person name="J."/>
            <person name="Fang"/>
            <person name="X."/>
            <person name="Zhao"/>
            <person name="Z."/>
            <person name="Wang"/>
            <person name="S."/>
            <person name="Zhang"/>
            <person name="Y."/>
            <person name="Liu"/>
            <person name="Q."/>
            <person name="Jiang"/>
            <person name="Q."/>
            <person name="Wang"/>
            <person name="X."/>
            <person name="Guo"/>
            <person name="Y."/>
            <person name="Yang"/>
            <person name="C."/>
            <person name="Wang"/>
            <person name="Y."/>
            <person name="Tian"/>
            <person name="F."/>
            <person name="Zhuang"/>
            <person name="G."/>
            <person name="Fan"/>
            <person name="Y."/>
            <person name="Gao"/>
            <person name="Q."/>
            <person name="Li"/>
            <person name="Y."/>
            <person name="Ju"/>
            <person name="Z."/>
            <person name="Li"/>
            <person name="J."/>
            <person name="Li"/>
            <person name="R."/>
            <person name="Hou"/>
            <person name="M."/>
            <person name="Yang"/>
            <person name="G."/>
            <person name="Liu"/>
            <person name="G."/>
            <person name="Liu"/>
            <person name="W."/>
            <person name="Guo"/>
            <person name="J."/>
            <person name="Pan"/>
            <person name="S."/>
            <person name="Fan"/>
            <person name="G."/>
            <person name="Zhang"/>
            <person name="W."/>
            <person name="Zhang"/>
            <person name="R."/>
            <person name="Yu"/>
            <person name="J."/>
            <person name="Zhang"/>
            <person name="X."/>
            <person name="Yin"/>
            <person name="Q."/>
            <person name="Ji"/>
            <person name="C."/>
            <person name="Jin"/>
            <person name="Y."/>
            <person name="Yue"/>
            <person name="G."/>
            <person name="Liu"/>
            <person name="M."/>
            <person name="Xu"/>
            <person name="J."/>
            <person name="Liu"/>
            <person name="S."/>
            <person name="Jordana"/>
            <person name="J."/>
            <person name="Noce"/>
            <person name="A."/>
            <person name="Amills"/>
            <person name="M."/>
            <person name="Wu"/>
            <person name="D.D."/>
            <person name="Li"/>
            <person name="S."/>
            <person name="Zhou"/>
            <person name="X. and Zhong"/>
            <person name="J."/>
        </authorList>
    </citation>
    <scope>NUCLEOTIDE SEQUENCE [LARGE SCALE GENOMIC DNA]</scope>
</reference>
<organism evidence="12 13">
    <name type="scientific">Equus asinus</name>
    <name type="common">Donkey</name>
    <name type="synonym">Equus africanus asinus</name>
    <dbReference type="NCBI Taxonomy" id="9793"/>
    <lineage>
        <taxon>Eukaryota</taxon>
        <taxon>Metazoa</taxon>
        <taxon>Chordata</taxon>
        <taxon>Craniata</taxon>
        <taxon>Vertebrata</taxon>
        <taxon>Euteleostomi</taxon>
        <taxon>Mammalia</taxon>
        <taxon>Eutheria</taxon>
        <taxon>Laurasiatheria</taxon>
        <taxon>Perissodactyla</taxon>
        <taxon>Equidae</taxon>
        <taxon>Equus</taxon>
    </lineage>
</organism>
<evidence type="ECO:0000256" key="11">
    <source>
        <dbReference type="SAM" id="Phobius"/>
    </source>
</evidence>
<feature type="transmembrane region" description="Helical" evidence="11">
    <location>
        <begin position="237"/>
        <end position="261"/>
    </location>
</feature>
<comment type="similarity">
    <text evidence="3">Belongs to the claudin family.</text>
</comment>
<evidence type="ECO:0000256" key="8">
    <source>
        <dbReference type="ARBA" id="ARBA00022989"/>
    </source>
</evidence>
<evidence type="ECO:0000256" key="7">
    <source>
        <dbReference type="ARBA" id="ARBA00022949"/>
    </source>
</evidence>
<keyword evidence="6 11" id="KW-0812">Transmembrane</keyword>
<dbReference type="GO" id="GO:0005198">
    <property type="term" value="F:structural molecule activity"/>
    <property type="evidence" value="ECO:0007669"/>
    <property type="project" value="InterPro"/>
</dbReference>
<dbReference type="Ensembl" id="ENSEAST00005026981.2">
    <property type="protein sequence ID" value="ENSEASP00005024862.2"/>
    <property type="gene ID" value="ENSEASG00005016913.2"/>
</dbReference>
<feature type="compositionally biased region" description="Basic and acidic residues" evidence="10">
    <location>
        <begin position="62"/>
        <end position="93"/>
    </location>
</feature>